<accession>A0ABY3STH6</accession>
<reference evidence="3 4" key="1">
    <citation type="journal article" date="2024" name="Int. J. Syst. Evol. Microbiol.">
        <title>Paenibacillus hexagrammi sp. nov., a novel bacterium isolated from the gut content of Hexagrammos agrammus.</title>
        <authorList>
            <person name="Jung H.K."/>
            <person name="Kim D.G."/>
            <person name="Zin H."/>
            <person name="Park J."/>
            <person name="Jung H."/>
            <person name="Kim Y.O."/>
            <person name="Kong H.J."/>
            <person name="Kim J.W."/>
            <person name="Kim Y.S."/>
        </authorList>
    </citation>
    <scope>NUCLEOTIDE SEQUENCE [LARGE SCALE GENOMIC DNA]</scope>
    <source>
        <strain evidence="3 4">YPD9-1</strain>
    </source>
</reference>
<evidence type="ECO:0000256" key="2">
    <source>
        <dbReference type="HAMAP-Rule" id="MF_00669"/>
    </source>
</evidence>
<dbReference type="HAMAP" id="MF_00669">
    <property type="entry name" value="SspI"/>
    <property type="match status" value="1"/>
</dbReference>
<name>A0ABY3STH6_9BACL</name>
<comment type="similarity">
    <text evidence="2">Belongs to the SspI family.</text>
</comment>
<evidence type="ECO:0000313" key="4">
    <source>
        <dbReference type="Proteomes" id="UP001649230"/>
    </source>
</evidence>
<sequence length="67" mass="7666">MNINLRQAILQRVQNKSNDELQEIIEDSIGGEERVLPGLGVLFEIIWQHSDESIQNELVGTLKDHLQ</sequence>
<evidence type="ECO:0000256" key="1">
    <source>
        <dbReference type="ARBA" id="ARBA00022969"/>
    </source>
</evidence>
<keyword evidence="1 2" id="KW-0749">Sporulation</keyword>
<gene>
    <name evidence="2 3" type="primary">sspI</name>
    <name evidence="3" type="ORF">L0M14_22290</name>
</gene>
<dbReference type="InterPro" id="IPR017525">
    <property type="entry name" value="SspI"/>
</dbReference>
<comment type="subcellular location">
    <subcellularLocation>
        <location evidence="2">Spore core</location>
    </subcellularLocation>
</comment>
<dbReference type="Pfam" id="PF14098">
    <property type="entry name" value="SSPI"/>
    <property type="match status" value="1"/>
</dbReference>
<dbReference type="Proteomes" id="UP001649230">
    <property type="component" value="Chromosome"/>
</dbReference>
<comment type="induction">
    <text evidence="2">Expressed only in the forespore compartment of sporulating cells.</text>
</comment>
<organism evidence="3 4">
    <name type="scientific">Paenibacillus hexagrammi</name>
    <dbReference type="NCBI Taxonomy" id="2908839"/>
    <lineage>
        <taxon>Bacteria</taxon>
        <taxon>Bacillati</taxon>
        <taxon>Bacillota</taxon>
        <taxon>Bacilli</taxon>
        <taxon>Bacillales</taxon>
        <taxon>Paenibacillaceae</taxon>
        <taxon>Paenibacillus</taxon>
    </lineage>
</organism>
<dbReference type="RefSeq" id="WP_235123006.1">
    <property type="nucleotide sequence ID" value="NZ_CP090978.1"/>
</dbReference>
<dbReference type="NCBIfam" id="TIGR03092">
    <property type="entry name" value="SASP_sspI"/>
    <property type="match status" value="1"/>
</dbReference>
<protein>
    <recommendedName>
        <fullName evidence="2">Small, acid-soluble spore protein I</fullName>
        <shortName evidence="2">SASP I</shortName>
    </recommendedName>
</protein>
<dbReference type="EMBL" id="CP090978">
    <property type="protein sequence ID" value="UJF36456.1"/>
    <property type="molecule type" value="Genomic_DNA"/>
</dbReference>
<evidence type="ECO:0000313" key="3">
    <source>
        <dbReference type="EMBL" id="UJF36456.1"/>
    </source>
</evidence>
<proteinExistence type="evidence at transcript level"/>
<keyword evidence="4" id="KW-1185">Reference proteome</keyword>